<keyword evidence="2" id="KW-1185">Reference proteome</keyword>
<dbReference type="RefSeq" id="WP_009600931.1">
    <property type="nucleotide sequence ID" value="NZ_AEIU01000067.1"/>
</dbReference>
<proteinExistence type="predicted"/>
<comment type="caution">
    <text evidence="1">The sequence shown here is derived from an EMBL/GenBank/DDBJ whole genome shotgun (WGS) entry which is preliminary data.</text>
</comment>
<dbReference type="STRING" id="796620.VIBC2010_11511"/>
<evidence type="ECO:0000313" key="1">
    <source>
        <dbReference type="EMBL" id="EFP97039.1"/>
    </source>
</evidence>
<dbReference type="eggNOG" id="COG0608">
    <property type="taxonomic scope" value="Bacteria"/>
</dbReference>
<evidence type="ECO:0008006" key="3">
    <source>
        <dbReference type="Google" id="ProtNLM"/>
    </source>
</evidence>
<dbReference type="PANTHER" id="PTHR42146:SF1">
    <property type="entry name" value="OLIGORIBONUCLEASE NRNB"/>
    <property type="match status" value="1"/>
</dbReference>
<dbReference type="EMBL" id="AEIU01000067">
    <property type="protein sequence ID" value="EFP97039.1"/>
    <property type="molecule type" value="Genomic_DNA"/>
</dbReference>
<dbReference type="PANTHER" id="PTHR42146">
    <property type="entry name" value="3',5'-CYCLIC-NUCLEOTIDE PHOSPHODIESTERASE"/>
    <property type="match status" value="1"/>
</dbReference>
<evidence type="ECO:0000313" key="2">
    <source>
        <dbReference type="Proteomes" id="UP000002943"/>
    </source>
</evidence>
<accession>E3BIV3</accession>
<gene>
    <name evidence="1" type="ORF">VIBC2010_11511</name>
</gene>
<dbReference type="InterPro" id="IPR052968">
    <property type="entry name" value="Nucleotide_metab_enz"/>
</dbReference>
<dbReference type="Gene3D" id="3.10.310.30">
    <property type="match status" value="1"/>
</dbReference>
<organism evidence="1 2">
    <name type="scientific">Vibrio caribbeanicus ATCC BAA-2122</name>
    <dbReference type="NCBI Taxonomy" id="796620"/>
    <lineage>
        <taxon>Bacteria</taxon>
        <taxon>Pseudomonadati</taxon>
        <taxon>Pseudomonadota</taxon>
        <taxon>Gammaproteobacteria</taxon>
        <taxon>Vibrionales</taxon>
        <taxon>Vibrionaceae</taxon>
        <taxon>Vibrio</taxon>
    </lineage>
</organism>
<dbReference type="SUPFAM" id="SSF64182">
    <property type="entry name" value="DHH phosphoesterases"/>
    <property type="match status" value="1"/>
</dbReference>
<protein>
    <recommendedName>
        <fullName evidence="3">Acetyltransferase</fullName>
    </recommendedName>
</protein>
<dbReference type="Proteomes" id="UP000002943">
    <property type="component" value="Unassembled WGS sequence"/>
</dbReference>
<dbReference type="OrthoDB" id="5429547at2"/>
<name>E3BIV3_9VIBR</name>
<dbReference type="InterPro" id="IPR038763">
    <property type="entry name" value="DHH_sf"/>
</dbReference>
<sequence>MHFDVFNGDADGILSLVQLRKAAPKQSTLVTGVKRNINLLAGIHIEKGDEITVLDISMKKNQVDLRRLLSDDAKVFYADHHQTGDMPQHKNLEVHIDTNADICTALIIDRFLGSKYHDWAIAGAYGDNLHAVADRLTQQARLSLKQREQLKQLGTLVNYNSYGEQLEDLIIDPKALYLELVQFNDPFSAISEDGAALSTLQKAYQQDFEWAMQQVAHYKTRILRVFKLPNLPVSRRISGALGNHLANQSPDCAHLVLTENSNGQYTVSLRAPLRHKFGAGSLCQQFASGGGREAAAGINHFDIRELPNFIEQVESYYHQNF</sequence>
<dbReference type="AlphaFoldDB" id="E3BIV3"/>
<reference evidence="1 2" key="1">
    <citation type="journal article" date="2012" name="Int. J. Syst. Evol. Microbiol.">
        <title>Vibrio caribbeanicus sp. nov., isolated from the marine sponge Scleritoderma cyanea.</title>
        <authorList>
            <person name="Hoffmann M."/>
            <person name="Monday S.R."/>
            <person name="Allard M.W."/>
            <person name="Strain E.A."/>
            <person name="Whittaker P."/>
            <person name="Naum M."/>
            <person name="McCarthy P.J."/>
            <person name="Lopez J.V."/>
            <person name="Fischer M."/>
            <person name="Brown E.W."/>
        </authorList>
    </citation>
    <scope>NUCLEOTIDE SEQUENCE [LARGE SCALE GENOMIC DNA]</scope>
    <source>
        <strain evidence="1 2">ATCC BAA-2122</strain>
    </source>
</reference>